<keyword evidence="2" id="KW-1185">Reference proteome</keyword>
<evidence type="ECO:0000313" key="1">
    <source>
        <dbReference type="EMBL" id="PKA62783.1"/>
    </source>
</evidence>
<accession>A0A2I0B4Q4</accession>
<organism evidence="1 2">
    <name type="scientific">Apostasia shenzhenica</name>
    <dbReference type="NCBI Taxonomy" id="1088818"/>
    <lineage>
        <taxon>Eukaryota</taxon>
        <taxon>Viridiplantae</taxon>
        <taxon>Streptophyta</taxon>
        <taxon>Embryophyta</taxon>
        <taxon>Tracheophyta</taxon>
        <taxon>Spermatophyta</taxon>
        <taxon>Magnoliopsida</taxon>
        <taxon>Liliopsida</taxon>
        <taxon>Asparagales</taxon>
        <taxon>Orchidaceae</taxon>
        <taxon>Apostasioideae</taxon>
        <taxon>Apostasia</taxon>
    </lineage>
</organism>
<protein>
    <submittedName>
        <fullName evidence="1">Uncharacterized protein</fullName>
    </submittedName>
</protein>
<evidence type="ECO:0000313" key="2">
    <source>
        <dbReference type="Proteomes" id="UP000236161"/>
    </source>
</evidence>
<dbReference type="PANTHER" id="PTHR34538:SF13">
    <property type="entry name" value="OS02G0637200 PROTEIN"/>
    <property type="match status" value="1"/>
</dbReference>
<name>A0A2I0B4Q4_9ASPA</name>
<dbReference type="PANTHER" id="PTHR34538">
    <property type="entry name" value="EXPRESSED PROTEIN"/>
    <property type="match status" value="1"/>
</dbReference>
<dbReference type="Proteomes" id="UP000236161">
    <property type="component" value="Unassembled WGS sequence"/>
</dbReference>
<dbReference type="AlphaFoldDB" id="A0A2I0B4Q4"/>
<reference evidence="1 2" key="1">
    <citation type="journal article" date="2017" name="Nature">
        <title>The Apostasia genome and the evolution of orchids.</title>
        <authorList>
            <person name="Zhang G.Q."/>
            <person name="Liu K.W."/>
            <person name="Li Z."/>
            <person name="Lohaus R."/>
            <person name="Hsiao Y.Y."/>
            <person name="Niu S.C."/>
            <person name="Wang J.Y."/>
            <person name="Lin Y.C."/>
            <person name="Xu Q."/>
            <person name="Chen L.J."/>
            <person name="Yoshida K."/>
            <person name="Fujiwara S."/>
            <person name="Wang Z.W."/>
            <person name="Zhang Y.Q."/>
            <person name="Mitsuda N."/>
            <person name="Wang M."/>
            <person name="Liu G.H."/>
            <person name="Pecoraro L."/>
            <person name="Huang H.X."/>
            <person name="Xiao X.J."/>
            <person name="Lin M."/>
            <person name="Wu X.Y."/>
            <person name="Wu W.L."/>
            <person name="Chen Y.Y."/>
            <person name="Chang S.B."/>
            <person name="Sakamoto S."/>
            <person name="Ohme-Takagi M."/>
            <person name="Yagi M."/>
            <person name="Zeng S.J."/>
            <person name="Shen C.Y."/>
            <person name="Yeh C.M."/>
            <person name="Luo Y.B."/>
            <person name="Tsai W.C."/>
            <person name="Van de Peer Y."/>
            <person name="Liu Z.J."/>
        </authorList>
    </citation>
    <scope>NUCLEOTIDE SEQUENCE [LARGE SCALE GENOMIC DNA]</scope>
    <source>
        <strain evidence="2">cv. Shenzhen</strain>
        <tissue evidence="1">Stem</tissue>
    </source>
</reference>
<dbReference type="OrthoDB" id="1932900at2759"/>
<gene>
    <name evidence="1" type="ORF">AXF42_Ash020055</name>
</gene>
<sequence length="93" mass="11089">MGFTKPNPGMKRGSKKSCRNFLWRLREVIRKAVRMERKEQVRFNYDPWSYALNFDDSCGDSRGTDAVESFWAEEMRAGRSYRRVYAVNIGQYY</sequence>
<dbReference type="EMBL" id="KZ451914">
    <property type="protein sequence ID" value="PKA62783.1"/>
    <property type="molecule type" value="Genomic_DNA"/>
</dbReference>
<proteinExistence type="predicted"/>